<dbReference type="EMBL" id="BKCJ011351427">
    <property type="protein sequence ID" value="GFD24307.1"/>
    <property type="molecule type" value="Genomic_DNA"/>
</dbReference>
<organism evidence="1">
    <name type="scientific">Tanacetum cinerariifolium</name>
    <name type="common">Dalmatian daisy</name>
    <name type="synonym">Chrysanthemum cinerariifolium</name>
    <dbReference type="NCBI Taxonomy" id="118510"/>
    <lineage>
        <taxon>Eukaryota</taxon>
        <taxon>Viridiplantae</taxon>
        <taxon>Streptophyta</taxon>
        <taxon>Embryophyta</taxon>
        <taxon>Tracheophyta</taxon>
        <taxon>Spermatophyta</taxon>
        <taxon>Magnoliopsida</taxon>
        <taxon>eudicotyledons</taxon>
        <taxon>Gunneridae</taxon>
        <taxon>Pentapetalae</taxon>
        <taxon>asterids</taxon>
        <taxon>campanulids</taxon>
        <taxon>Asterales</taxon>
        <taxon>Asteraceae</taxon>
        <taxon>Asteroideae</taxon>
        <taxon>Anthemideae</taxon>
        <taxon>Anthemidinae</taxon>
        <taxon>Tanacetum</taxon>
    </lineage>
</organism>
<proteinExistence type="predicted"/>
<name>A0A699UNX7_TANCI</name>
<gene>
    <name evidence="1" type="ORF">Tci_896276</name>
</gene>
<accession>A0A699UNX7</accession>
<sequence>WMNKADIETMSIDDLYNNFKTIEQYVKKSVGASISAQNMAFMTAPSTSSTNDVNTTNPAYEASTVSLNVNTASPQVSIANFNDNDVYAFMVKNLNGSNLL</sequence>
<feature type="non-terminal residue" evidence="1">
    <location>
        <position position="1"/>
    </location>
</feature>
<evidence type="ECO:0000313" key="1">
    <source>
        <dbReference type="EMBL" id="GFD24307.1"/>
    </source>
</evidence>
<protein>
    <submittedName>
        <fullName evidence="1">Uncharacterized protein</fullName>
    </submittedName>
</protein>
<comment type="caution">
    <text evidence="1">The sequence shown here is derived from an EMBL/GenBank/DDBJ whole genome shotgun (WGS) entry which is preliminary data.</text>
</comment>
<dbReference type="AlphaFoldDB" id="A0A699UNX7"/>
<reference evidence="1" key="1">
    <citation type="journal article" date="2019" name="Sci. Rep.">
        <title>Draft genome of Tanacetum cinerariifolium, the natural source of mosquito coil.</title>
        <authorList>
            <person name="Yamashiro T."/>
            <person name="Shiraishi A."/>
            <person name="Satake H."/>
            <person name="Nakayama K."/>
        </authorList>
    </citation>
    <scope>NUCLEOTIDE SEQUENCE</scope>
</reference>